<evidence type="ECO:0000313" key="14">
    <source>
        <dbReference type="Proteomes" id="UP000243207"/>
    </source>
</evidence>
<dbReference type="InterPro" id="IPR006665">
    <property type="entry name" value="OmpA-like"/>
</dbReference>
<dbReference type="CDD" id="cd07185">
    <property type="entry name" value="OmpA_C-like"/>
    <property type="match status" value="1"/>
</dbReference>
<dbReference type="PRINTS" id="PR01021">
    <property type="entry name" value="OMPADOMAIN"/>
</dbReference>
<dbReference type="OrthoDB" id="1149075at2"/>
<dbReference type="PRINTS" id="PR01023">
    <property type="entry name" value="NAFLGMOTY"/>
</dbReference>
<evidence type="ECO:0000313" key="13">
    <source>
        <dbReference type="EMBL" id="SDS27110.1"/>
    </source>
</evidence>
<keyword evidence="3" id="KW-1134">Transmembrane beta strand</keyword>
<evidence type="ECO:0000256" key="1">
    <source>
        <dbReference type="ARBA" id="ARBA00004571"/>
    </source>
</evidence>
<dbReference type="InterPro" id="IPR036737">
    <property type="entry name" value="OmpA-like_sf"/>
</dbReference>
<evidence type="ECO:0000256" key="4">
    <source>
        <dbReference type="ARBA" id="ARBA00022692"/>
    </source>
</evidence>
<keyword evidence="14" id="KW-1185">Reference proteome</keyword>
<feature type="compositionally biased region" description="Basic and acidic residues" evidence="10">
    <location>
        <begin position="290"/>
        <end position="303"/>
    </location>
</feature>
<proteinExistence type="predicted"/>
<evidence type="ECO:0000256" key="3">
    <source>
        <dbReference type="ARBA" id="ARBA00022452"/>
    </source>
</evidence>
<sequence length="330" mass="35432">MNLKNTVGLVVGAVISASALPAMAQYGMGGGEVSRAGSVEAEAFAQRYFTDDSVHDLSHGTLVGGGLGYFLSDDVSLNLGLGTYRNLDSDVTGEDIDGRLATLKAVYHFGEGAVRPYLSGGVGHQELDQWDRDGRDKTTMLTAGAGVKNYLNENFFVRAGVDVLYGLDHSNTEWMAGVGLGLNFGSSTAQVAQAAPTPAPAPAPAPAPEPEMQNVRVELDVKFDFDKATIRPEFRDDIRSLAEFMKSYPSVSTTVEGHTDSVGSEQYNQRLSKERAQSVRQALIDEGVDGSRLEAVGHGESRPIADNSTEEGRQMNRRVEADVETQVEVR</sequence>
<name>A0A1H1QUH4_9GAMM</name>
<protein>
    <submittedName>
        <fullName evidence="13">OmpA-OmpF porin, OOP family</fullName>
    </submittedName>
</protein>
<accession>A0A1H1QUH4</accession>
<dbReference type="Pfam" id="PF05736">
    <property type="entry name" value="OprF"/>
    <property type="match status" value="1"/>
</dbReference>
<dbReference type="GO" id="GO:0006811">
    <property type="term" value="P:monoatomic ion transport"/>
    <property type="evidence" value="ECO:0007669"/>
    <property type="project" value="UniProtKB-KW"/>
</dbReference>
<feature type="compositionally biased region" description="Basic and acidic residues" evidence="10">
    <location>
        <begin position="310"/>
        <end position="330"/>
    </location>
</feature>
<dbReference type="SUPFAM" id="SSF103088">
    <property type="entry name" value="OmpA-like"/>
    <property type="match status" value="1"/>
</dbReference>
<dbReference type="PROSITE" id="PS51123">
    <property type="entry name" value="OMPA_2"/>
    <property type="match status" value="1"/>
</dbReference>
<dbReference type="GO" id="GO:0046930">
    <property type="term" value="C:pore complex"/>
    <property type="evidence" value="ECO:0007669"/>
    <property type="project" value="UniProtKB-KW"/>
</dbReference>
<keyword evidence="11" id="KW-0732">Signal</keyword>
<dbReference type="InterPro" id="IPR008722">
    <property type="entry name" value="OprF_membrane_N"/>
</dbReference>
<organism evidence="13 14">
    <name type="scientific">Halopseudomonas xinjiangensis</name>
    <dbReference type="NCBI Taxonomy" id="487184"/>
    <lineage>
        <taxon>Bacteria</taxon>
        <taxon>Pseudomonadati</taxon>
        <taxon>Pseudomonadota</taxon>
        <taxon>Gammaproteobacteria</taxon>
        <taxon>Pseudomonadales</taxon>
        <taxon>Pseudomonadaceae</taxon>
        <taxon>Halopseudomonas</taxon>
    </lineage>
</organism>
<dbReference type="InterPro" id="IPR050330">
    <property type="entry name" value="Bact_OuterMem_StrucFunc"/>
</dbReference>
<dbReference type="Gene3D" id="2.40.160.20">
    <property type="match status" value="1"/>
</dbReference>
<dbReference type="PANTHER" id="PTHR30329">
    <property type="entry name" value="STATOR ELEMENT OF FLAGELLAR MOTOR COMPLEX"/>
    <property type="match status" value="1"/>
</dbReference>
<dbReference type="EMBL" id="LT629736">
    <property type="protein sequence ID" value="SDS27110.1"/>
    <property type="molecule type" value="Genomic_DNA"/>
</dbReference>
<dbReference type="GO" id="GO:0015288">
    <property type="term" value="F:porin activity"/>
    <property type="evidence" value="ECO:0007669"/>
    <property type="project" value="UniProtKB-KW"/>
</dbReference>
<dbReference type="STRING" id="487184.SAMN05216421_1216"/>
<comment type="subcellular location">
    <subcellularLocation>
        <location evidence="1">Cell outer membrane</location>
        <topology evidence="1">Multi-pass membrane protein</topology>
    </subcellularLocation>
</comment>
<dbReference type="AlphaFoldDB" id="A0A1H1QUH4"/>
<evidence type="ECO:0000256" key="6">
    <source>
        <dbReference type="ARBA" id="ARBA00023114"/>
    </source>
</evidence>
<evidence type="ECO:0000256" key="2">
    <source>
        <dbReference type="ARBA" id="ARBA00022448"/>
    </source>
</evidence>
<dbReference type="SUPFAM" id="SSF56925">
    <property type="entry name" value="OMPA-like"/>
    <property type="match status" value="1"/>
</dbReference>
<evidence type="ECO:0000256" key="10">
    <source>
        <dbReference type="SAM" id="MobiDB-lite"/>
    </source>
</evidence>
<evidence type="ECO:0000256" key="7">
    <source>
        <dbReference type="ARBA" id="ARBA00023136"/>
    </source>
</evidence>
<dbReference type="Proteomes" id="UP000243207">
    <property type="component" value="Chromosome I"/>
</dbReference>
<dbReference type="PANTHER" id="PTHR30329:SF21">
    <property type="entry name" value="LIPOPROTEIN YIAD-RELATED"/>
    <property type="match status" value="1"/>
</dbReference>
<evidence type="ECO:0000256" key="11">
    <source>
        <dbReference type="SAM" id="SignalP"/>
    </source>
</evidence>
<keyword evidence="2" id="KW-0813">Transport</keyword>
<evidence type="ECO:0000256" key="9">
    <source>
        <dbReference type="PROSITE-ProRule" id="PRU00473"/>
    </source>
</evidence>
<keyword evidence="4" id="KW-0812">Transmembrane</keyword>
<dbReference type="GO" id="GO:0009279">
    <property type="term" value="C:cell outer membrane"/>
    <property type="evidence" value="ECO:0007669"/>
    <property type="project" value="UniProtKB-SubCell"/>
</dbReference>
<keyword evidence="6" id="KW-0626">Porin</keyword>
<keyword evidence="7 9" id="KW-0472">Membrane</keyword>
<feature type="region of interest" description="Disordered" evidence="10">
    <location>
        <begin position="290"/>
        <end position="330"/>
    </location>
</feature>
<keyword evidence="8" id="KW-0998">Cell outer membrane</keyword>
<reference evidence="14" key="1">
    <citation type="submission" date="2016-10" db="EMBL/GenBank/DDBJ databases">
        <authorList>
            <person name="Varghese N."/>
            <person name="Submissions S."/>
        </authorList>
    </citation>
    <scope>NUCLEOTIDE SEQUENCE [LARGE SCALE GENOMIC DNA]</scope>
    <source>
        <strain evidence="14">NRRL B-51270</strain>
    </source>
</reference>
<feature type="domain" description="OmpA-like" evidence="12">
    <location>
        <begin position="210"/>
        <end position="327"/>
    </location>
</feature>
<feature type="chain" id="PRO_5009258076" evidence="11">
    <location>
        <begin position="25"/>
        <end position="330"/>
    </location>
</feature>
<keyword evidence="5" id="KW-0406">Ion transport</keyword>
<dbReference type="Pfam" id="PF00691">
    <property type="entry name" value="OmpA"/>
    <property type="match status" value="1"/>
</dbReference>
<gene>
    <name evidence="13" type="ORF">SAMN05216421_1216</name>
</gene>
<dbReference type="InterPro" id="IPR011250">
    <property type="entry name" value="OMP/PagP_B-barrel"/>
</dbReference>
<evidence type="ECO:0000256" key="5">
    <source>
        <dbReference type="ARBA" id="ARBA00023065"/>
    </source>
</evidence>
<dbReference type="Gene3D" id="3.30.1330.60">
    <property type="entry name" value="OmpA-like domain"/>
    <property type="match status" value="1"/>
</dbReference>
<evidence type="ECO:0000259" key="12">
    <source>
        <dbReference type="PROSITE" id="PS51123"/>
    </source>
</evidence>
<dbReference type="RefSeq" id="WP_093397454.1">
    <property type="nucleotide sequence ID" value="NZ_LT629736.1"/>
</dbReference>
<feature type="signal peptide" evidence="11">
    <location>
        <begin position="1"/>
        <end position="24"/>
    </location>
</feature>
<dbReference type="InterPro" id="IPR006664">
    <property type="entry name" value="OMP_bac"/>
</dbReference>
<evidence type="ECO:0000256" key="8">
    <source>
        <dbReference type="ARBA" id="ARBA00023237"/>
    </source>
</evidence>